<feature type="compositionally biased region" description="Low complexity" evidence="5">
    <location>
        <begin position="94"/>
        <end position="104"/>
    </location>
</feature>
<gene>
    <name evidence="6" type="ORF">CVIRNUC_005289</name>
</gene>
<evidence type="ECO:0008006" key="8">
    <source>
        <dbReference type="Google" id="ProtNLM"/>
    </source>
</evidence>
<feature type="compositionally biased region" description="Basic and acidic residues" evidence="5">
    <location>
        <begin position="1"/>
        <end position="14"/>
    </location>
</feature>
<evidence type="ECO:0000256" key="2">
    <source>
        <dbReference type="ARBA" id="ARBA00022478"/>
    </source>
</evidence>
<keyword evidence="4" id="KW-0539">Nucleus</keyword>
<organism evidence="6 7">
    <name type="scientific">Coccomyxa viridis</name>
    <dbReference type="NCBI Taxonomy" id="1274662"/>
    <lineage>
        <taxon>Eukaryota</taxon>
        <taxon>Viridiplantae</taxon>
        <taxon>Chlorophyta</taxon>
        <taxon>core chlorophytes</taxon>
        <taxon>Trebouxiophyceae</taxon>
        <taxon>Trebouxiophyceae incertae sedis</taxon>
        <taxon>Coccomyxaceae</taxon>
        <taxon>Coccomyxa</taxon>
    </lineage>
</organism>
<sequence length="419" mass="44273">MEERKSSPQKKTEGSQRLGKLSTGFITPTQRPGRLNGGLTGPASFVKQEDQPGPSYDSGRGPSSSSGVSESKAVQKKIFRPNVPSKNDPRRRTASSAGASSTAARDNETFKELIKQAQSDKGWQEKSRQTRPQQSSPVQAAPIGLLPSKAGGQAAPGRASRSSAAPSREAALAGKASAPAPSKAAIVVRRDDSILSEDEDYGMELGQVPGPMLDYTRYYPTTLPMHQPRHDSSEASAAFDEDEESMAAKLQLLAEGCPGELLVLVQVPDLLPSAAPPPAPDLAAARQRSLRREDQPPAAIAQGLKSLPAGKIGQLVVYESGAVKMRIGSVLYDLEPGISPGIREEVAAISLGDAPACPFLGEVQRHAVITPDLDHLLSEQPMPALVPEAGLWNPPEQPAVQEPADSATPMDIDVKAESI</sequence>
<accession>A0AAV1I5F5</accession>
<dbReference type="PANTHER" id="PTHR13408:SF0">
    <property type="entry name" value="DNA-DIRECTED RNA POLYMERASE III SUBUNIT RPC4"/>
    <property type="match status" value="1"/>
</dbReference>
<feature type="region of interest" description="Disordered" evidence="5">
    <location>
        <begin position="390"/>
        <end position="419"/>
    </location>
</feature>
<dbReference type="Pfam" id="PF05132">
    <property type="entry name" value="RNA_pol_Rpc4"/>
    <property type="match status" value="1"/>
</dbReference>
<protein>
    <recommendedName>
        <fullName evidence="8">DNA-directed RNA polymerase III subunit RPC4</fullName>
    </recommendedName>
</protein>
<dbReference type="PANTHER" id="PTHR13408">
    <property type="entry name" value="DNA-DIRECTED RNA POLYMERASE III"/>
    <property type="match status" value="1"/>
</dbReference>
<keyword evidence="7" id="KW-1185">Reference proteome</keyword>
<reference evidence="6 7" key="1">
    <citation type="submission" date="2023-10" db="EMBL/GenBank/DDBJ databases">
        <authorList>
            <person name="Maclean D."/>
            <person name="Macfadyen A."/>
        </authorList>
    </citation>
    <scope>NUCLEOTIDE SEQUENCE [LARGE SCALE GENOMIC DNA]</scope>
</reference>
<keyword evidence="3" id="KW-0804">Transcription</keyword>
<feature type="region of interest" description="Disordered" evidence="5">
    <location>
        <begin position="275"/>
        <end position="295"/>
    </location>
</feature>
<feature type="region of interest" description="Disordered" evidence="5">
    <location>
        <begin position="1"/>
        <end position="184"/>
    </location>
</feature>
<dbReference type="Proteomes" id="UP001314263">
    <property type="component" value="Unassembled WGS sequence"/>
</dbReference>
<feature type="compositionally biased region" description="Basic and acidic residues" evidence="5">
    <location>
        <begin position="105"/>
        <end position="114"/>
    </location>
</feature>
<dbReference type="InterPro" id="IPR007811">
    <property type="entry name" value="RPC4"/>
</dbReference>
<comment type="caution">
    <text evidence="6">The sequence shown here is derived from an EMBL/GenBank/DDBJ whole genome shotgun (WGS) entry which is preliminary data.</text>
</comment>
<keyword evidence="2" id="KW-0240">DNA-directed RNA polymerase</keyword>
<evidence type="ECO:0000256" key="4">
    <source>
        <dbReference type="ARBA" id="ARBA00023242"/>
    </source>
</evidence>
<evidence type="ECO:0000256" key="5">
    <source>
        <dbReference type="SAM" id="MobiDB-lite"/>
    </source>
</evidence>
<dbReference type="AlphaFoldDB" id="A0AAV1I5F5"/>
<feature type="compositionally biased region" description="Low complexity" evidence="5">
    <location>
        <begin position="52"/>
        <end position="71"/>
    </location>
</feature>
<proteinExistence type="predicted"/>
<dbReference type="GO" id="GO:0003677">
    <property type="term" value="F:DNA binding"/>
    <property type="evidence" value="ECO:0007669"/>
    <property type="project" value="InterPro"/>
</dbReference>
<dbReference type="GO" id="GO:0042797">
    <property type="term" value="P:tRNA transcription by RNA polymerase III"/>
    <property type="evidence" value="ECO:0007669"/>
    <property type="project" value="TreeGrafter"/>
</dbReference>
<name>A0AAV1I5F5_9CHLO</name>
<comment type="subcellular location">
    <subcellularLocation>
        <location evidence="1">Nucleus</location>
    </subcellularLocation>
</comment>
<evidence type="ECO:0000256" key="1">
    <source>
        <dbReference type="ARBA" id="ARBA00004123"/>
    </source>
</evidence>
<dbReference type="EMBL" id="CAUYUE010000006">
    <property type="protein sequence ID" value="CAK0781116.1"/>
    <property type="molecule type" value="Genomic_DNA"/>
</dbReference>
<feature type="compositionally biased region" description="Low complexity" evidence="5">
    <location>
        <begin position="150"/>
        <end position="184"/>
    </location>
</feature>
<evidence type="ECO:0000313" key="6">
    <source>
        <dbReference type="EMBL" id="CAK0781116.1"/>
    </source>
</evidence>
<evidence type="ECO:0000256" key="3">
    <source>
        <dbReference type="ARBA" id="ARBA00023163"/>
    </source>
</evidence>
<evidence type="ECO:0000313" key="7">
    <source>
        <dbReference type="Proteomes" id="UP001314263"/>
    </source>
</evidence>
<dbReference type="GO" id="GO:0005666">
    <property type="term" value="C:RNA polymerase III complex"/>
    <property type="evidence" value="ECO:0007669"/>
    <property type="project" value="InterPro"/>
</dbReference>